<evidence type="ECO:0000313" key="4">
    <source>
        <dbReference type="EnsemblMetazoa" id="MESCA005604-PA"/>
    </source>
</evidence>
<accession>T1GPR3</accession>
<reference evidence="4" key="2">
    <citation type="submission" date="2015-06" db="UniProtKB">
        <authorList>
            <consortium name="EnsemblMetazoa"/>
        </authorList>
    </citation>
    <scope>IDENTIFICATION</scope>
</reference>
<dbReference type="HOGENOM" id="CLU_421093_0_0_1"/>
<dbReference type="GO" id="GO:0031048">
    <property type="term" value="P:regulatory ncRNA-mediated heterochromatin formation"/>
    <property type="evidence" value="ECO:0007669"/>
    <property type="project" value="TreeGrafter"/>
</dbReference>
<dbReference type="InterPro" id="IPR027417">
    <property type="entry name" value="P-loop_NTPase"/>
</dbReference>
<sequence length="651" mass="74967">MLGILARVCDTPLEQYKHEYLSTFVDSSEFLDGVRSLLKKIFMDTKNKSKKSIGYQISPLELSSKLMTIFKSIFSMNLWNDTIQNLFSVLSERLANSGSKFADLKIEVEKVSSLLERQAHRNLPEDIYPTLEELTTNTELDLKPNIVNGDYVNVENYVDIHANLLREDFLIPLRDLITELKSHENLDSISSNKIYKNNFVERSNNTKNKKGELVLVDFKAGERNESPNHIGVESTWVNPKKLMYGSLLVFSKDLKFESVILAVVSNREIESIQKGYIQIEIVKMYNIGKVFGEEFIMFESDVYFEPYHYTYKVLRSLNEDNFPLANYIVNIERNAHPPTYLESSKLQTYRYNKSCFYPLDHSTYSSINETLKLDSSQSKAYFHALSNKFSLIQGPPGTGKTFMGLKLASTILKNIQDCQVAVICYTNHALDQFLVGLLPLLEECNLSEDCIVRMGNQSKNELLDKYNVKQISDATTITDRRLKACFYQTKNDYMKTFQEFEKLQQEYAAVMEDIIKVQRTLRKISRKLDELKQISDFNTIKDKRVIAMTTTYASRQNILLQLLATPIVIIEEAAEVLESHIVASLNKNVQHLIMIGDHMQLRPTTSVYKLSQKFNMNISLFERMTRGNGRNSPTKSFEKTNSLIVQPRTEL</sequence>
<organism evidence="4 5">
    <name type="scientific">Megaselia scalaris</name>
    <name type="common">Humpbacked fly</name>
    <name type="synonym">Phora scalaris</name>
    <dbReference type="NCBI Taxonomy" id="36166"/>
    <lineage>
        <taxon>Eukaryota</taxon>
        <taxon>Metazoa</taxon>
        <taxon>Ecdysozoa</taxon>
        <taxon>Arthropoda</taxon>
        <taxon>Hexapoda</taxon>
        <taxon>Insecta</taxon>
        <taxon>Pterygota</taxon>
        <taxon>Neoptera</taxon>
        <taxon>Endopterygota</taxon>
        <taxon>Diptera</taxon>
        <taxon>Brachycera</taxon>
        <taxon>Muscomorpha</taxon>
        <taxon>Platypezoidea</taxon>
        <taxon>Phoridae</taxon>
        <taxon>Megaseliini</taxon>
        <taxon>Megaselia</taxon>
    </lineage>
</organism>
<dbReference type="AlphaFoldDB" id="T1GPR3"/>
<dbReference type="InterPro" id="IPR045055">
    <property type="entry name" value="DNA2/NAM7-like"/>
</dbReference>
<evidence type="ECO:0000313" key="5">
    <source>
        <dbReference type="Proteomes" id="UP000015102"/>
    </source>
</evidence>
<dbReference type="EnsemblMetazoa" id="MESCA005604-RA">
    <property type="protein sequence ID" value="MESCA005604-PA"/>
    <property type="gene ID" value="MESCA005604"/>
</dbReference>
<dbReference type="PANTHER" id="PTHR10887:SF341">
    <property type="entry name" value="NFX1-TYPE ZINC FINGER-CONTAINING PROTEIN 1"/>
    <property type="match status" value="1"/>
</dbReference>
<proteinExistence type="predicted"/>
<dbReference type="GO" id="GO:0004386">
    <property type="term" value="F:helicase activity"/>
    <property type="evidence" value="ECO:0007669"/>
    <property type="project" value="InterPro"/>
</dbReference>
<dbReference type="GO" id="GO:0031380">
    <property type="term" value="C:nuclear RNA-directed RNA polymerase complex"/>
    <property type="evidence" value="ECO:0007669"/>
    <property type="project" value="TreeGrafter"/>
</dbReference>
<dbReference type="STRING" id="36166.T1GPR3"/>
<feature type="coiled-coil region" evidence="1">
    <location>
        <begin position="500"/>
        <end position="534"/>
    </location>
</feature>
<protein>
    <submittedName>
        <fullName evidence="4">Uncharacterized protein</fullName>
    </submittedName>
</protein>
<dbReference type="EMBL" id="CAQQ02063807">
    <property type="status" value="NOT_ANNOTATED_CDS"/>
    <property type="molecule type" value="Genomic_DNA"/>
</dbReference>
<dbReference type="PANTHER" id="PTHR10887">
    <property type="entry name" value="DNA2/NAM7 HELICASE FAMILY"/>
    <property type="match status" value="1"/>
</dbReference>
<keyword evidence="1" id="KW-0175">Coiled coil</keyword>
<evidence type="ECO:0000256" key="1">
    <source>
        <dbReference type="SAM" id="Coils"/>
    </source>
</evidence>
<feature type="domain" description="DNA2/NAM7 helicase helicase" evidence="2">
    <location>
        <begin position="372"/>
        <end position="605"/>
    </location>
</feature>
<feature type="domain" description="ZNFX1" evidence="3">
    <location>
        <begin position="194"/>
        <end position="300"/>
    </location>
</feature>
<evidence type="ECO:0000259" key="3">
    <source>
        <dbReference type="Pfam" id="PF25396"/>
    </source>
</evidence>
<keyword evidence="5" id="KW-1185">Reference proteome</keyword>
<dbReference type="InterPro" id="IPR057373">
    <property type="entry name" value="ZNFX1"/>
</dbReference>
<dbReference type="Proteomes" id="UP000015102">
    <property type="component" value="Unassembled WGS sequence"/>
</dbReference>
<evidence type="ECO:0000259" key="2">
    <source>
        <dbReference type="Pfam" id="PF13086"/>
    </source>
</evidence>
<dbReference type="Pfam" id="PF13086">
    <property type="entry name" value="AAA_11"/>
    <property type="match status" value="1"/>
</dbReference>
<dbReference type="Pfam" id="PF25396">
    <property type="entry name" value="ZNFX1"/>
    <property type="match status" value="1"/>
</dbReference>
<dbReference type="CDD" id="cd17936">
    <property type="entry name" value="EEXXEc_NFX1"/>
    <property type="match status" value="1"/>
</dbReference>
<dbReference type="OMA" id="NIERNAH"/>
<dbReference type="Gene3D" id="3.40.50.300">
    <property type="entry name" value="P-loop containing nucleotide triphosphate hydrolases"/>
    <property type="match status" value="1"/>
</dbReference>
<name>T1GPR3_MEGSC</name>
<dbReference type="SUPFAM" id="SSF52540">
    <property type="entry name" value="P-loop containing nucleoside triphosphate hydrolases"/>
    <property type="match status" value="1"/>
</dbReference>
<reference evidence="5" key="1">
    <citation type="submission" date="2013-02" db="EMBL/GenBank/DDBJ databases">
        <authorList>
            <person name="Hughes D."/>
        </authorList>
    </citation>
    <scope>NUCLEOTIDE SEQUENCE</scope>
    <source>
        <strain>Durham</strain>
        <strain evidence="5">NC isolate 2 -- Noor lab</strain>
    </source>
</reference>
<dbReference type="InterPro" id="IPR041677">
    <property type="entry name" value="DNA2/NAM7_AAA_11"/>
</dbReference>